<dbReference type="EMBL" id="JAYRBN010000037">
    <property type="protein sequence ID" value="KAL2746893.1"/>
    <property type="molecule type" value="Genomic_DNA"/>
</dbReference>
<comment type="caution">
    <text evidence="1">The sequence shown here is derived from an EMBL/GenBank/DDBJ whole genome shotgun (WGS) entry which is preliminary data.</text>
</comment>
<dbReference type="AlphaFoldDB" id="A0ABD2CP54"/>
<reference evidence="1 2" key="1">
    <citation type="journal article" date="2024" name="Ann. Entomol. Soc. Am.">
        <title>Genomic analyses of the southern and eastern yellowjacket wasps (Hymenoptera: Vespidae) reveal evolutionary signatures of social life.</title>
        <authorList>
            <person name="Catto M.A."/>
            <person name="Caine P.B."/>
            <person name="Orr S.E."/>
            <person name="Hunt B.G."/>
            <person name="Goodisman M.A.D."/>
        </authorList>
    </citation>
    <scope>NUCLEOTIDE SEQUENCE [LARGE SCALE GENOMIC DNA]</scope>
    <source>
        <strain evidence="1">232</strain>
        <tissue evidence="1">Head and thorax</tissue>
    </source>
</reference>
<accession>A0ABD2CP54</accession>
<name>A0ABD2CP54_VESMC</name>
<evidence type="ECO:0000313" key="1">
    <source>
        <dbReference type="EMBL" id="KAL2746893.1"/>
    </source>
</evidence>
<evidence type="ECO:0000313" key="2">
    <source>
        <dbReference type="Proteomes" id="UP001607303"/>
    </source>
</evidence>
<protein>
    <submittedName>
        <fullName evidence="1">Uncharacterized protein</fullName>
    </submittedName>
</protein>
<gene>
    <name evidence="1" type="ORF">V1477_005263</name>
</gene>
<keyword evidence="2" id="KW-1185">Reference proteome</keyword>
<proteinExistence type="predicted"/>
<sequence>MDSWKILSDLKKAIEVVLSLEVEKYVERVAALLGKVSLLMHLMSEFSSKHHIKDRFDGITRRRRRGRVLNTKLLDLLLPLVWIASLLPQLQQQQQQQRQYRGICEVRSTAKDSYQRMGDMKVPGPTVMYLETI</sequence>
<organism evidence="1 2">
    <name type="scientific">Vespula maculifrons</name>
    <name type="common">Eastern yellow jacket</name>
    <name type="synonym">Wasp</name>
    <dbReference type="NCBI Taxonomy" id="7453"/>
    <lineage>
        <taxon>Eukaryota</taxon>
        <taxon>Metazoa</taxon>
        <taxon>Ecdysozoa</taxon>
        <taxon>Arthropoda</taxon>
        <taxon>Hexapoda</taxon>
        <taxon>Insecta</taxon>
        <taxon>Pterygota</taxon>
        <taxon>Neoptera</taxon>
        <taxon>Endopterygota</taxon>
        <taxon>Hymenoptera</taxon>
        <taxon>Apocrita</taxon>
        <taxon>Aculeata</taxon>
        <taxon>Vespoidea</taxon>
        <taxon>Vespidae</taxon>
        <taxon>Vespinae</taxon>
        <taxon>Vespula</taxon>
    </lineage>
</organism>
<dbReference type="Proteomes" id="UP001607303">
    <property type="component" value="Unassembled WGS sequence"/>
</dbReference>